<dbReference type="PATRIC" id="fig|476272.21.peg.976"/>
<keyword evidence="5" id="KW-0378">Hydrolase</keyword>
<dbReference type="InterPro" id="IPR012933">
    <property type="entry name" value="HicA_mRNA_interferase"/>
</dbReference>
<evidence type="ECO:0000256" key="5">
    <source>
        <dbReference type="ARBA" id="ARBA00022801"/>
    </source>
</evidence>
<dbReference type="GO" id="GO:0004519">
    <property type="term" value="F:endonuclease activity"/>
    <property type="evidence" value="ECO:0007669"/>
    <property type="project" value="UniProtKB-KW"/>
</dbReference>
<dbReference type="GO" id="GO:0016787">
    <property type="term" value="F:hydrolase activity"/>
    <property type="evidence" value="ECO:0007669"/>
    <property type="project" value="UniProtKB-KW"/>
</dbReference>
<reference evidence="8 9" key="1">
    <citation type="submission" date="2009-01" db="EMBL/GenBank/DDBJ databases">
        <authorList>
            <person name="Fulton L."/>
            <person name="Clifton S."/>
            <person name="Fulton B."/>
            <person name="Xu J."/>
            <person name="Minx P."/>
            <person name="Pepin K.H."/>
            <person name="Johnson M."/>
            <person name="Bhonagiri V."/>
            <person name="Nash W.E."/>
            <person name="Mardis E.R."/>
            <person name="Wilson R.K."/>
        </authorList>
    </citation>
    <scope>NUCLEOTIDE SEQUENCE [LARGE SCALE GENOMIC DNA]</scope>
    <source>
        <strain evidence="9">DSM 10507 / JCM 14656 / S5a33</strain>
    </source>
</reference>
<evidence type="ECO:0000313" key="9">
    <source>
        <dbReference type="Proteomes" id="UP000003100"/>
    </source>
</evidence>
<proteinExistence type="inferred from homology"/>
<dbReference type="Proteomes" id="UP000003100">
    <property type="component" value="Unassembled WGS sequence"/>
</dbReference>
<dbReference type="EMBL" id="ACBZ01000158">
    <property type="protein sequence ID" value="EEG48211.1"/>
    <property type="molecule type" value="Genomic_DNA"/>
</dbReference>
<keyword evidence="4" id="KW-0255">Endonuclease</keyword>
<accession>C0CPP1</accession>
<dbReference type="InterPro" id="IPR038570">
    <property type="entry name" value="HicA_sf"/>
</dbReference>
<evidence type="ECO:0000256" key="2">
    <source>
        <dbReference type="ARBA" id="ARBA00022649"/>
    </source>
</evidence>
<evidence type="ECO:0000256" key="7">
    <source>
        <dbReference type="ARBA" id="ARBA00023016"/>
    </source>
</evidence>
<keyword evidence="7" id="KW-0346">Stress response</keyword>
<organism evidence="8 9">
    <name type="scientific">Blautia hydrogenotrophica (strain DSM 10507 / JCM 14656 / S5a33)</name>
    <name type="common">Ruminococcus hydrogenotrophicus</name>
    <dbReference type="NCBI Taxonomy" id="476272"/>
    <lineage>
        <taxon>Bacteria</taxon>
        <taxon>Bacillati</taxon>
        <taxon>Bacillota</taxon>
        <taxon>Clostridia</taxon>
        <taxon>Lachnospirales</taxon>
        <taxon>Lachnospiraceae</taxon>
        <taxon>Blautia</taxon>
    </lineage>
</organism>
<dbReference type="RefSeq" id="WP_005950542.1">
    <property type="nucleotide sequence ID" value="NZ_CP136423.1"/>
</dbReference>
<dbReference type="AlphaFoldDB" id="C0CPP1"/>
<reference evidence="8 9" key="2">
    <citation type="submission" date="2009-02" db="EMBL/GenBank/DDBJ databases">
        <title>Draft genome sequence of Blautia hydrogenotrophica DSM 10507 (Ruminococcus hydrogenotrophicus DSM 10507).</title>
        <authorList>
            <person name="Sudarsanam P."/>
            <person name="Ley R."/>
            <person name="Guruge J."/>
            <person name="Turnbaugh P.J."/>
            <person name="Mahowald M."/>
            <person name="Liep D."/>
            <person name="Gordon J."/>
        </authorList>
    </citation>
    <scope>NUCLEOTIDE SEQUENCE [LARGE SCALE GENOMIC DNA]</scope>
    <source>
        <strain evidence="9">DSM 10507 / JCM 14656 / S5a33</strain>
    </source>
</reference>
<evidence type="ECO:0000313" key="8">
    <source>
        <dbReference type="EMBL" id="EEG48211.1"/>
    </source>
</evidence>
<dbReference type="Pfam" id="PF07927">
    <property type="entry name" value="HicA_toxin"/>
    <property type="match status" value="1"/>
</dbReference>
<dbReference type="Gene3D" id="3.30.920.30">
    <property type="entry name" value="Hypothetical protein"/>
    <property type="match status" value="1"/>
</dbReference>
<evidence type="ECO:0008006" key="10">
    <source>
        <dbReference type="Google" id="ProtNLM"/>
    </source>
</evidence>
<comment type="caution">
    <text evidence="8">The sequence shown here is derived from an EMBL/GenBank/DDBJ whole genome shotgun (WGS) entry which is preliminary data.</text>
</comment>
<evidence type="ECO:0000256" key="6">
    <source>
        <dbReference type="ARBA" id="ARBA00022884"/>
    </source>
</evidence>
<name>C0CPP1_BLAHS</name>
<dbReference type="HOGENOM" id="CLU_164851_7_2_9"/>
<keyword evidence="6" id="KW-0694">RNA-binding</keyword>
<gene>
    <name evidence="8" type="ORF">RUMHYD_02842</name>
</gene>
<protein>
    <recommendedName>
        <fullName evidence="10">YcfA-like protein</fullName>
    </recommendedName>
</protein>
<keyword evidence="3" id="KW-0540">Nuclease</keyword>
<dbReference type="eggNOG" id="ENOG5032ZZ5">
    <property type="taxonomic scope" value="Bacteria"/>
</dbReference>
<evidence type="ECO:0000256" key="3">
    <source>
        <dbReference type="ARBA" id="ARBA00022722"/>
    </source>
</evidence>
<keyword evidence="9" id="KW-1185">Reference proteome</keyword>
<dbReference type="SUPFAM" id="SSF54786">
    <property type="entry name" value="YcfA/nrd intein domain"/>
    <property type="match status" value="1"/>
</dbReference>
<sequence>MKQRDLVKKLQSAGFKFERHGGNHDIYRRGKDEEQVPRHKEVNENLAKAILRKWGL</sequence>
<dbReference type="GO" id="GO:0003729">
    <property type="term" value="F:mRNA binding"/>
    <property type="evidence" value="ECO:0007669"/>
    <property type="project" value="InterPro"/>
</dbReference>
<keyword evidence="2" id="KW-1277">Toxin-antitoxin system</keyword>
<evidence type="ECO:0000256" key="1">
    <source>
        <dbReference type="ARBA" id="ARBA00006620"/>
    </source>
</evidence>
<comment type="similarity">
    <text evidence="1">Belongs to the HicA mRNA interferase family.</text>
</comment>
<dbReference type="GeneID" id="86822588"/>
<evidence type="ECO:0000256" key="4">
    <source>
        <dbReference type="ARBA" id="ARBA00022759"/>
    </source>
</evidence>